<reference evidence="2 3" key="1">
    <citation type="submission" date="2015-03" db="EMBL/GenBank/DDBJ databases">
        <title>Draft genome of the nematode, Opisthorchis viverrini.</title>
        <authorList>
            <person name="Mitreva M."/>
        </authorList>
    </citation>
    <scope>NUCLEOTIDE SEQUENCE [LARGE SCALE GENOMIC DNA]</scope>
    <source>
        <strain evidence="2">Khon Kaen</strain>
    </source>
</reference>
<dbReference type="EMBL" id="KV891705">
    <property type="protein sequence ID" value="OON22697.1"/>
    <property type="molecule type" value="Genomic_DNA"/>
</dbReference>
<protein>
    <recommendedName>
        <fullName evidence="1">DUF5641 domain-containing protein</fullName>
    </recommendedName>
</protein>
<dbReference type="Proteomes" id="UP000243686">
    <property type="component" value="Unassembled WGS sequence"/>
</dbReference>
<keyword evidence="3" id="KW-1185">Reference proteome</keyword>
<name>A0A1S8X7N1_OPIVI</name>
<proteinExistence type="predicted"/>
<dbReference type="Pfam" id="PF18701">
    <property type="entry name" value="DUF5641"/>
    <property type="match status" value="1"/>
</dbReference>
<feature type="domain" description="DUF5641" evidence="1">
    <location>
        <begin position="32"/>
        <end position="85"/>
    </location>
</feature>
<evidence type="ECO:0000313" key="2">
    <source>
        <dbReference type="EMBL" id="OON22697.1"/>
    </source>
</evidence>
<dbReference type="InterPro" id="IPR040676">
    <property type="entry name" value="DUF5641"/>
</dbReference>
<feature type="non-terminal residue" evidence="2">
    <location>
        <position position="93"/>
    </location>
</feature>
<organism evidence="2 3">
    <name type="scientific">Opisthorchis viverrini</name>
    <name type="common">Southeast Asian liver fluke</name>
    <dbReference type="NCBI Taxonomy" id="6198"/>
    <lineage>
        <taxon>Eukaryota</taxon>
        <taxon>Metazoa</taxon>
        <taxon>Spiralia</taxon>
        <taxon>Lophotrochozoa</taxon>
        <taxon>Platyhelminthes</taxon>
        <taxon>Trematoda</taxon>
        <taxon>Digenea</taxon>
        <taxon>Opisthorchiida</taxon>
        <taxon>Opisthorchiata</taxon>
        <taxon>Opisthorchiidae</taxon>
        <taxon>Opisthorchis</taxon>
    </lineage>
</organism>
<accession>A0A1S8X7N1</accession>
<evidence type="ECO:0000313" key="3">
    <source>
        <dbReference type="Proteomes" id="UP000243686"/>
    </source>
</evidence>
<gene>
    <name evidence="2" type="ORF">X801_01398</name>
</gene>
<evidence type="ECO:0000259" key="1">
    <source>
        <dbReference type="Pfam" id="PF18701"/>
    </source>
</evidence>
<dbReference type="AlphaFoldDB" id="A0A1S8X7N1"/>
<sequence length="93" mass="10716">MTVLTEVERITNDRPLTKLSYDPLNLGALITNHLLLLQVDPSVTKISWPKGFIQRVTPGKDGRVRDVMVRTVTRLLKRDVRYLCLIEQTIEDQ</sequence>